<feature type="transmembrane region" description="Helical" evidence="7">
    <location>
        <begin position="166"/>
        <end position="183"/>
    </location>
</feature>
<sequence length="254" mass="28131">MKKKITWQRLLPMLIPILVLAVWQLLSVLKVIPTNILPAPSAVILDGIKLTQNGELTRNLTISLYRATIGFLIGGSIGFVLGLLNGLSRISNLLTDSSIQMFRNIPHLALIPMVILWFGIGESAKIFLVTIGVMFPIYINTLHGIQSVDPGLIEMGRVYQLNKRQLFSKIIFPGALPSILVGVRYALGVMWTTLIVAETIAADSGIGFMAMNAEDFMDMETIVLCIVIYAILGKLSDVIVKYLEEFLLDWQQTD</sequence>
<feature type="transmembrane region" description="Helical" evidence="7">
    <location>
        <begin position="64"/>
        <end position="84"/>
    </location>
</feature>
<evidence type="ECO:0000256" key="3">
    <source>
        <dbReference type="ARBA" id="ARBA00022475"/>
    </source>
</evidence>
<evidence type="ECO:0000256" key="4">
    <source>
        <dbReference type="ARBA" id="ARBA00022692"/>
    </source>
</evidence>
<comment type="caution">
    <text evidence="9">The sequence shown here is derived from an EMBL/GenBank/DDBJ whole genome shotgun (WGS) entry which is preliminary data.</text>
</comment>
<keyword evidence="6 7" id="KW-0472">Membrane</keyword>
<dbReference type="Proteomes" id="UP001597244">
    <property type="component" value="Unassembled WGS sequence"/>
</dbReference>
<gene>
    <name evidence="9" type="ORF">ACFQ4L_06110</name>
</gene>
<keyword evidence="3" id="KW-1003">Cell membrane</keyword>
<feature type="domain" description="ABC transmembrane type-1" evidence="8">
    <location>
        <begin position="56"/>
        <end position="240"/>
    </location>
</feature>
<dbReference type="RefSeq" id="WP_125578856.1">
    <property type="nucleotide sequence ID" value="NZ_JBHTOF010000071.1"/>
</dbReference>
<evidence type="ECO:0000313" key="9">
    <source>
        <dbReference type="EMBL" id="MFD1465652.1"/>
    </source>
</evidence>
<dbReference type="PROSITE" id="PS50928">
    <property type="entry name" value="ABC_TM1"/>
    <property type="match status" value="1"/>
</dbReference>
<comment type="subcellular location">
    <subcellularLocation>
        <location evidence="1 7">Cell membrane</location>
        <topology evidence="1 7">Multi-pass membrane protein</topology>
    </subcellularLocation>
</comment>
<keyword evidence="2 7" id="KW-0813">Transport</keyword>
<dbReference type="InterPro" id="IPR035906">
    <property type="entry name" value="MetI-like_sf"/>
</dbReference>
<dbReference type="CDD" id="cd06261">
    <property type="entry name" value="TM_PBP2"/>
    <property type="match status" value="1"/>
</dbReference>
<accession>A0ABW4DLV6</accession>
<proteinExistence type="inferred from homology"/>
<feature type="transmembrane region" description="Helical" evidence="7">
    <location>
        <begin position="104"/>
        <end position="120"/>
    </location>
</feature>
<dbReference type="Gene3D" id="1.10.3720.10">
    <property type="entry name" value="MetI-like"/>
    <property type="match status" value="1"/>
</dbReference>
<evidence type="ECO:0000256" key="2">
    <source>
        <dbReference type="ARBA" id="ARBA00022448"/>
    </source>
</evidence>
<dbReference type="Pfam" id="PF00528">
    <property type="entry name" value="BPD_transp_1"/>
    <property type="match status" value="1"/>
</dbReference>
<organism evidence="9 10">
    <name type="scientific">Lapidilactobacillus mulanensis</name>
    <dbReference type="NCBI Taxonomy" id="2485999"/>
    <lineage>
        <taxon>Bacteria</taxon>
        <taxon>Bacillati</taxon>
        <taxon>Bacillota</taxon>
        <taxon>Bacilli</taxon>
        <taxon>Lactobacillales</taxon>
        <taxon>Lactobacillaceae</taxon>
        <taxon>Lapidilactobacillus</taxon>
    </lineage>
</organism>
<evidence type="ECO:0000259" key="8">
    <source>
        <dbReference type="PROSITE" id="PS50928"/>
    </source>
</evidence>
<feature type="transmembrane region" description="Helical" evidence="7">
    <location>
        <begin position="222"/>
        <end position="243"/>
    </location>
</feature>
<keyword evidence="10" id="KW-1185">Reference proteome</keyword>
<feature type="transmembrane region" description="Helical" evidence="7">
    <location>
        <begin position="12"/>
        <end position="32"/>
    </location>
</feature>
<name>A0ABW4DLV6_9LACO</name>
<dbReference type="InterPro" id="IPR000515">
    <property type="entry name" value="MetI-like"/>
</dbReference>
<dbReference type="SUPFAM" id="SSF161098">
    <property type="entry name" value="MetI-like"/>
    <property type="match status" value="1"/>
</dbReference>
<feature type="transmembrane region" description="Helical" evidence="7">
    <location>
        <begin position="126"/>
        <end position="145"/>
    </location>
</feature>
<protein>
    <submittedName>
        <fullName evidence="9">ABC transporter permease subunit</fullName>
    </submittedName>
</protein>
<evidence type="ECO:0000256" key="6">
    <source>
        <dbReference type="ARBA" id="ARBA00023136"/>
    </source>
</evidence>
<comment type="similarity">
    <text evidence="7">Belongs to the binding-protein-dependent transport system permease family.</text>
</comment>
<keyword evidence="5 7" id="KW-1133">Transmembrane helix</keyword>
<evidence type="ECO:0000256" key="5">
    <source>
        <dbReference type="ARBA" id="ARBA00022989"/>
    </source>
</evidence>
<keyword evidence="4 7" id="KW-0812">Transmembrane</keyword>
<evidence type="ECO:0000313" key="10">
    <source>
        <dbReference type="Proteomes" id="UP001597244"/>
    </source>
</evidence>
<evidence type="ECO:0000256" key="1">
    <source>
        <dbReference type="ARBA" id="ARBA00004651"/>
    </source>
</evidence>
<evidence type="ECO:0000256" key="7">
    <source>
        <dbReference type="RuleBase" id="RU363032"/>
    </source>
</evidence>
<dbReference type="PANTHER" id="PTHR30151">
    <property type="entry name" value="ALKANE SULFONATE ABC TRANSPORTER-RELATED, MEMBRANE SUBUNIT"/>
    <property type="match status" value="1"/>
</dbReference>
<dbReference type="PANTHER" id="PTHR30151:SF38">
    <property type="entry name" value="ALIPHATIC SULFONATES TRANSPORT PERMEASE PROTEIN SSUC-RELATED"/>
    <property type="match status" value="1"/>
</dbReference>
<reference evidence="10" key="1">
    <citation type="journal article" date="2019" name="Int. J. Syst. Evol. Microbiol.">
        <title>The Global Catalogue of Microorganisms (GCM) 10K type strain sequencing project: providing services to taxonomists for standard genome sequencing and annotation.</title>
        <authorList>
            <consortium name="The Broad Institute Genomics Platform"/>
            <consortium name="The Broad Institute Genome Sequencing Center for Infectious Disease"/>
            <person name="Wu L."/>
            <person name="Ma J."/>
        </authorList>
    </citation>
    <scope>NUCLEOTIDE SEQUENCE [LARGE SCALE GENOMIC DNA]</scope>
    <source>
        <strain evidence="10">CCM 8951</strain>
    </source>
</reference>
<dbReference type="EMBL" id="JBHTOF010000071">
    <property type="protein sequence ID" value="MFD1465652.1"/>
    <property type="molecule type" value="Genomic_DNA"/>
</dbReference>